<dbReference type="OrthoDB" id="1016139at2"/>
<dbReference type="EMBL" id="QWET01000001">
    <property type="protein sequence ID" value="RIH67057.1"/>
    <property type="molecule type" value="Genomic_DNA"/>
</dbReference>
<dbReference type="AlphaFoldDB" id="A0A399D661"/>
<dbReference type="Pfam" id="PF14322">
    <property type="entry name" value="SusD-like_3"/>
    <property type="match status" value="1"/>
</dbReference>
<evidence type="ECO:0000256" key="4">
    <source>
        <dbReference type="ARBA" id="ARBA00023136"/>
    </source>
</evidence>
<dbReference type="CDD" id="cd08977">
    <property type="entry name" value="SusD"/>
    <property type="match status" value="1"/>
</dbReference>
<dbReference type="InterPro" id="IPR012944">
    <property type="entry name" value="SusD_RagB_dom"/>
</dbReference>
<evidence type="ECO:0000259" key="6">
    <source>
        <dbReference type="Pfam" id="PF07980"/>
    </source>
</evidence>
<evidence type="ECO:0000256" key="3">
    <source>
        <dbReference type="ARBA" id="ARBA00022729"/>
    </source>
</evidence>
<dbReference type="Gene3D" id="1.25.40.390">
    <property type="match status" value="1"/>
</dbReference>
<reference evidence="8 9" key="1">
    <citation type="journal article" date="2015" name="Int. J. Syst. Evol. Microbiol.">
        <title>Mariniphaga sediminis sp. nov., isolated from coastal sediment.</title>
        <authorList>
            <person name="Wang F.Q."/>
            <person name="Shen Q.Y."/>
            <person name="Chen G.J."/>
            <person name="Du Z.J."/>
        </authorList>
    </citation>
    <scope>NUCLEOTIDE SEQUENCE [LARGE SCALE GENOMIC DNA]</scope>
    <source>
        <strain evidence="8 9">SY21</strain>
    </source>
</reference>
<comment type="caution">
    <text evidence="8">The sequence shown here is derived from an EMBL/GenBank/DDBJ whole genome shotgun (WGS) entry which is preliminary data.</text>
</comment>
<evidence type="ECO:0000313" key="8">
    <source>
        <dbReference type="EMBL" id="RIH67057.1"/>
    </source>
</evidence>
<comment type="similarity">
    <text evidence="2">Belongs to the SusD family.</text>
</comment>
<gene>
    <name evidence="8" type="ORF">D1164_01085</name>
</gene>
<keyword evidence="4" id="KW-0472">Membrane</keyword>
<keyword evidence="5" id="KW-0998">Cell outer membrane</keyword>
<dbReference type="InterPro" id="IPR011990">
    <property type="entry name" value="TPR-like_helical_dom_sf"/>
</dbReference>
<accession>A0A399D661</accession>
<organism evidence="8 9">
    <name type="scientific">Mariniphaga sediminis</name>
    <dbReference type="NCBI Taxonomy" id="1628158"/>
    <lineage>
        <taxon>Bacteria</taxon>
        <taxon>Pseudomonadati</taxon>
        <taxon>Bacteroidota</taxon>
        <taxon>Bacteroidia</taxon>
        <taxon>Marinilabiliales</taxon>
        <taxon>Prolixibacteraceae</taxon>
        <taxon>Mariniphaga</taxon>
    </lineage>
</organism>
<protein>
    <submittedName>
        <fullName evidence="8">RagB/SusD family nutrient uptake outer membrane protein</fullName>
    </submittedName>
</protein>
<sequence length="495" mass="56774">MKKYHLIIIILSLALLPSISCNNMLDLEPVSSISSASFWKTEGDAEGAVYGMYERFRDVTSGNLFLWGEARSQNMKQSVGNDFSNMRIFQNTLDATEPGPGWNTLYRVVNDANLILKYVPDIEFVNDENKNHILAEAHAMRAFCYFVLVKTWGGVIIFTEPTEGYVPEKMYKERSSVEAVFDLIKKDIDDALALFANDNFPSGRNRWSKPATNALKGDVYLWTGKVLNGGNSDLSTALNALTDIEASNVSLLPEFGRVFDYDNKGNEEILFASKFQLYESSNTFYYRMYIDQLPPNPLPGAAEIIGVPRDGNYWTLTDESLALFTEDDKRKDETFYELYSLNENTGEYSTFYGCIQLKFNGVVDGGSRYFLDDVIIYRYADVLLMRAEAENALGEDPSESINKVRQRAYGDNYEDHIFVNGSKEENDIEILNERLLELFYEGKRWWDLIRFDKVFEKVPYFENHPEDEYKLLWPIGLNVLSMEPKVVQNPGYQEK</sequence>
<dbReference type="InterPro" id="IPR033985">
    <property type="entry name" value="SusD-like_N"/>
</dbReference>
<evidence type="ECO:0000256" key="1">
    <source>
        <dbReference type="ARBA" id="ARBA00004442"/>
    </source>
</evidence>
<dbReference type="RefSeq" id="WP_119348083.1">
    <property type="nucleotide sequence ID" value="NZ_QWET01000001.1"/>
</dbReference>
<dbReference type="Proteomes" id="UP000266441">
    <property type="component" value="Unassembled WGS sequence"/>
</dbReference>
<evidence type="ECO:0000256" key="5">
    <source>
        <dbReference type="ARBA" id="ARBA00023237"/>
    </source>
</evidence>
<feature type="domain" description="RagB/SusD" evidence="6">
    <location>
        <begin position="330"/>
        <end position="492"/>
    </location>
</feature>
<feature type="domain" description="SusD-like N-terminal" evidence="7">
    <location>
        <begin position="81"/>
        <end position="221"/>
    </location>
</feature>
<dbReference type="SUPFAM" id="SSF48452">
    <property type="entry name" value="TPR-like"/>
    <property type="match status" value="1"/>
</dbReference>
<evidence type="ECO:0000313" key="9">
    <source>
        <dbReference type="Proteomes" id="UP000266441"/>
    </source>
</evidence>
<dbReference type="GO" id="GO:0009279">
    <property type="term" value="C:cell outer membrane"/>
    <property type="evidence" value="ECO:0007669"/>
    <property type="project" value="UniProtKB-SubCell"/>
</dbReference>
<keyword evidence="9" id="KW-1185">Reference proteome</keyword>
<dbReference type="Pfam" id="PF07980">
    <property type="entry name" value="SusD_RagB"/>
    <property type="match status" value="1"/>
</dbReference>
<comment type="subcellular location">
    <subcellularLocation>
        <location evidence="1">Cell outer membrane</location>
    </subcellularLocation>
</comment>
<name>A0A399D661_9BACT</name>
<proteinExistence type="inferred from homology"/>
<evidence type="ECO:0000256" key="2">
    <source>
        <dbReference type="ARBA" id="ARBA00006275"/>
    </source>
</evidence>
<evidence type="ECO:0000259" key="7">
    <source>
        <dbReference type="Pfam" id="PF14322"/>
    </source>
</evidence>
<keyword evidence="3" id="KW-0732">Signal</keyword>